<dbReference type="EMBL" id="SSSN01000006">
    <property type="protein sequence ID" value="THG34166.1"/>
    <property type="molecule type" value="Genomic_DNA"/>
</dbReference>
<proteinExistence type="predicted"/>
<organism evidence="1 2">
    <name type="scientific">Orlajensenia flava</name>
    <dbReference type="NCBI Taxonomy" id="2565934"/>
    <lineage>
        <taxon>Bacteria</taxon>
        <taxon>Bacillati</taxon>
        <taxon>Actinomycetota</taxon>
        <taxon>Actinomycetes</taxon>
        <taxon>Micrococcales</taxon>
        <taxon>Microbacteriaceae</taxon>
        <taxon>Orlajensenia</taxon>
    </lineage>
</organism>
<accession>A0A4S4FWZ3</accession>
<protein>
    <submittedName>
        <fullName evidence="1">Uncharacterized protein</fullName>
    </submittedName>
</protein>
<reference evidence="1 2" key="1">
    <citation type="submission" date="2019-04" db="EMBL/GenBank/DDBJ databases">
        <authorList>
            <person name="Jiang L."/>
        </authorList>
    </citation>
    <scope>NUCLEOTIDE SEQUENCE [LARGE SCALE GENOMIC DNA]</scope>
    <source>
        <strain evidence="1 2">YIM 131861</strain>
    </source>
</reference>
<gene>
    <name evidence="1" type="ORF">E6C70_10140</name>
</gene>
<evidence type="ECO:0000313" key="2">
    <source>
        <dbReference type="Proteomes" id="UP000307380"/>
    </source>
</evidence>
<sequence>MHCQAPPASARAVHTAAPDGSVTVMLVAGSLVPVMLGDVELVAEGAEMEGEVGGVRSTM</sequence>
<evidence type="ECO:0000313" key="1">
    <source>
        <dbReference type="EMBL" id="THG34166.1"/>
    </source>
</evidence>
<keyword evidence="2" id="KW-1185">Reference proteome</keyword>
<dbReference type="Proteomes" id="UP000307380">
    <property type="component" value="Unassembled WGS sequence"/>
</dbReference>
<name>A0A4S4FWZ3_9MICO</name>
<comment type="caution">
    <text evidence="1">The sequence shown here is derived from an EMBL/GenBank/DDBJ whole genome shotgun (WGS) entry which is preliminary data.</text>
</comment>
<dbReference type="AlphaFoldDB" id="A0A4S4FWZ3"/>